<dbReference type="InterPro" id="IPR013237">
    <property type="entry name" value="Phage_T7_Gp4_N"/>
</dbReference>
<evidence type="ECO:0000259" key="1">
    <source>
        <dbReference type="Pfam" id="PF08273"/>
    </source>
</evidence>
<proteinExistence type="predicted"/>
<gene>
    <name evidence="2" type="ORF">C6H66_23955</name>
</gene>
<feature type="non-terminal residue" evidence="2">
    <location>
        <position position="56"/>
    </location>
</feature>
<dbReference type="Proteomes" id="UP000239550">
    <property type="component" value="Unassembled WGS sequence"/>
</dbReference>
<sequence>MRTVEVVKGRWPEIFEYYDLPPVTGKKHYAGECPACKRKGKYRCDDKNGTGSWICS</sequence>
<reference evidence="2 3" key="1">
    <citation type="submission" date="2018-02" db="EMBL/GenBank/DDBJ databases">
        <title>Five New Genomes of Indian Photorhabdus Isolates TSA.</title>
        <authorList>
            <person name="Dubay B."/>
            <person name="Somvanshi V.S."/>
        </authorList>
    </citation>
    <scope>NUCLEOTIDE SEQUENCE [LARGE SCALE GENOMIC DNA]</scope>
    <source>
        <strain evidence="2 3">H1</strain>
    </source>
</reference>
<dbReference type="AlphaFoldDB" id="A0A2S8PU69"/>
<dbReference type="GO" id="GO:0008270">
    <property type="term" value="F:zinc ion binding"/>
    <property type="evidence" value="ECO:0007669"/>
    <property type="project" value="InterPro"/>
</dbReference>
<dbReference type="Pfam" id="PF08273">
    <property type="entry name" value="Zn_Ribbon_Prim"/>
    <property type="match status" value="1"/>
</dbReference>
<dbReference type="RefSeq" id="WP_282183134.1">
    <property type="nucleotide sequence ID" value="NZ_CAWNTA010000009.1"/>
</dbReference>
<dbReference type="EMBL" id="PUWT01000106">
    <property type="protein sequence ID" value="PQQ22347.1"/>
    <property type="molecule type" value="Genomic_DNA"/>
</dbReference>
<accession>A0A2S8PU69</accession>
<evidence type="ECO:0000313" key="3">
    <source>
        <dbReference type="Proteomes" id="UP000239550"/>
    </source>
</evidence>
<feature type="domain" description="DNA primase/helicase Gp4 N-terminal Bacteriophage T7-like" evidence="1">
    <location>
        <begin position="28"/>
        <end position="56"/>
    </location>
</feature>
<comment type="caution">
    <text evidence="2">The sequence shown here is derived from an EMBL/GenBank/DDBJ whole genome shotgun (WGS) entry which is preliminary data.</text>
</comment>
<keyword evidence="3" id="KW-1185">Reference proteome</keyword>
<evidence type="ECO:0000313" key="2">
    <source>
        <dbReference type="EMBL" id="PQQ22347.1"/>
    </source>
</evidence>
<dbReference type="GO" id="GO:0004386">
    <property type="term" value="F:helicase activity"/>
    <property type="evidence" value="ECO:0007669"/>
    <property type="project" value="InterPro"/>
</dbReference>
<name>A0A2S8PU69_9GAMM</name>
<protein>
    <submittedName>
        <fullName evidence="2">DNA primase</fullName>
    </submittedName>
</protein>
<organism evidence="2 3">
    <name type="scientific">Photorhabdus hindustanensis</name>
    <dbReference type="NCBI Taxonomy" id="2918802"/>
    <lineage>
        <taxon>Bacteria</taxon>
        <taxon>Pseudomonadati</taxon>
        <taxon>Pseudomonadota</taxon>
        <taxon>Gammaproteobacteria</taxon>
        <taxon>Enterobacterales</taxon>
        <taxon>Morganellaceae</taxon>
        <taxon>Photorhabdus</taxon>
    </lineage>
</organism>